<evidence type="ECO:0000259" key="3">
    <source>
        <dbReference type="Pfam" id="PF16916"/>
    </source>
</evidence>
<keyword evidence="2" id="KW-0862">Zinc</keyword>
<dbReference type="InterPro" id="IPR036837">
    <property type="entry name" value="Cation_efflux_CTD_sf"/>
</dbReference>
<proteinExistence type="inferred from homology"/>
<accession>A0A5K0UB93</accession>
<dbReference type="Proteomes" id="UP000594342">
    <property type="component" value="Unassembled WGS sequence"/>
</dbReference>
<sequence>VNCLKIILIPIRQSIYGIKGVHDVHHLHVWPLNDARVVATLHVKLDRYVDLDKTLLEIEKIFHKEGVHSTTIQVEMTGDDHVSACSNLVCNVESCIQNDCCSDEHHRLIDKTNRLEGDNIV</sequence>
<dbReference type="EMBL" id="UPSH01000001">
    <property type="protein sequence ID" value="VBB18872.1"/>
    <property type="molecule type" value="Genomic_DNA"/>
</dbReference>
<evidence type="ECO:0000313" key="4">
    <source>
        <dbReference type="EMBL" id="VBB18872.1"/>
    </source>
</evidence>
<evidence type="ECO:0000313" key="5">
    <source>
        <dbReference type="Proteomes" id="UP000594342"/>
    </source>
</evidence>
<dbReference type="InterPro" id="IPR027470">
    <property type="entry name" value="Cation_efflux_CTD"/>
</dbReference>
<name>A0A5K0UB93_9VIRU</name>
<evidence type="ECO:0000256" key="1">
    <source>
        <dbReference type="ARBA" id="ARBA00008873"/>
    </source>
</evidence>
<comment type="similarity">
    <text evidence="1">Belongs to the cation diffusion facilitator (CDF) transporter (TC 2.A.4) family. SLC30A subfamily.</text>
</comment>
<evidence type="ECO:0000256" key="2">
    <source>
        <dbReference type="ARBA" id="ARBA00022833"/>
    </source>
</evidence>
<feature type="domain" description="Cation efflux protein cytoplasmic" evidence="3">
    <location>
        <begin position="11"/>
        <end position="75"/>
    </location>
</feature>
<dbReference type="PANTHER" id="PTHR45820:SF4">
    <property type="entry name" value="ZINC TRANSPORTER 63C, ISOFORM F"/>
    <property type="match status" value="1"/>
</dbReference>
<organism evidence="4 5">
    <name type="scientific">Yasminevirus sp. GU-2018</name>
    <dbReference type="NCBI Taxonomy" id="2420051"/>
    <lineage>
        <taxon>Viruses</taxon>
        <taxon>Varidnaviria</taxon>
        <taxon>Bamfordvirae</taxon>
        <taxon>Nucleocytoviricota</taxon>
        <taxon>Megaviricetes</taxon>
        <taxon>Imitervirales</taxon>
        <taxon>Mimiviridae</taxon>
        <taxon>Klosneuvirinae</taxon>
        <taxon>Yasminevirus</taxon>
        <taxon>Yasminevirus saudimassiliense</taxon>
    </lineage>
</organism>
<reference evidence="4 5" key="1">
    <citation type="submission" date="2018-10" db="EMBL/GenBank/DDBJ databases">
        <authorList>
            <consortium name="IHU Genomes"/>
        </authorList>
    </citation>
    <scope>NUCLEOTIDE SEQUENCE [LARGE SCALE GENOMIC DNA]</scope>
    <source>
        <strain evidence="4 5">A1</strain>
    </source>
</reference>
<feature type="non-terminal residue" evidence="4">
    <location>
        <position position="1"/>
    </location>
</feature>
<dbReference type="Pfam" id="PF16916">
    <property type="entry name" value="ZT_dimer"/>
    <property type="match status" value="1"/>
</dbReference>
<protein>
    <recommendedName>
        <fullName evidence="3">Cation efflux protein cytoplasmic domain-containing protein</fullName>
    </recommendedName>
</protein>
<dbReference type="GO" id="GO:0016020">
    <property type="term" value="C:membrane"/>
    <property type="evidence" value="ECO:0007669"/>
    <property type="project" value="TreeGrafter"/>
</dbReference>
<dbReference type="GO" id="GO:0005385">
    <property type="term" value="F:zinc ion transmembrane transporter activity"/>
    <property type="evidence" value="ECO:0007669"/>
    <property type="project" value="TreeGrafter"/>
</dbReference>
<keyword evidence="5" id="KW-1185">Reference proteome</keyword>
<dbReference type="PANTHER" id="PTHR45820">
    <property type="entry name" value="FI23527P1"/>
    <property type="match status" value="1"/>
</dbReference>
<comment type="caution">
    <text evidence="4">The sequence shown here is derived from an EMBL/GenBank/DDBJ whole genome shotgun (WGS) entry which is preliminary data.</text>
</comment>
<gene>
    <name evidence="4" type="ORF">YASMINEVIRUS_1404</name>
</gene>
<dbReference type="SUPFAM" id="SSF160240">
    <property type="entry name" value="Cation efflux protein cytoplasmic domain-like"/>
    <property type="match status" value="1"/>
</dbReference>